<feature type="region of interest" description="Disordered" evidence="1">
    <location>
        <begin position="162"/>
        <end position="220"/>
    </location>
</feature>
<dbReference type="OrthoDB" id="113997at2759"/>
<dbReference type="Proteomes" id="UP000052943">
    <property type="component" value="Unassembled WGS sequence"/>
</dbReference>
<gene>
    <name evidence="2" type="ORF">AM587_10004077</name>
    <name evidence="3" type="ORF">AM587_10004078</name>
</gene>
<organism evidence="2 4">
    <name type="scientific">Phytophthora nicotianae</name>
    <name type="common">Potato buckeye rot agent</name>
    <name type="synonym">Phytophthora parasitica</name>
    <dbReference type="NCBI Taxonomy" id="4792"/>
    <lineage>
        <taxon>Eukaryota</taxon>
        <taxon>Sar</taxon>
        <taxon>Stramenopiles</taxon>
        <taxon>Oomycota</taxon>
        <taxon>Peronosporomycetes</taxon>
        <taxon>Peronosporales</taxon>
        <taxon>Peronosporaceae</taxon>
        <taxon>Phytophthora</taxon>
    </lineage>
</organism>
<comment type="caution">
    <text evidence="2">The sequence shown here is derived from an EMBL/GenBank/DDBJ whole genome shotgun (WGS) entry which is preliminary data.</text>
</comment>
<dbReference type="AlphaFoldDB" id="A0A0W8CDB1"/>
<dbReference type="EMBL" id="LNFO01003853">
    <property type="protein sequence ID" value="KUF82053.1"/>
    <property type="molecule type" value="Genomic_DNA"/>
</dbReference>
<evidence type="ECO:0000256" key="1">
    <source>
        <dbReference type="SAM" id="MobiDB-lite"/>
    </source>
</evidence>
<protein>
    <submittedName>
        <fullName evidence="2">Uncharacterized protein</fullName>
    </submittedName>
</protein>
<name>A0A0W8CDB1_PHYNI</name>
<evidence type="ECO:0000313" key="4">
    <source>
        <dbReference type="Proteomes" id="UP000052943"/>
    </source>
</evidence>
<reference evidence="2 4" key="1">
    <citation type="submission" date="2015-11" db="EMBL/GenBank/DDBJ databases">
        <title>Genomes and virulence difference between two physiological races of Phytophthora nicotianae.</title>
        <authorList>
            <person name="Liu H."/>
            <person name="Ma X."/>
            <person name="Yu H."/>
            <person name="Fang D."/>
            <person name="Li Y."/>
            <person name="Wang X."/>
            <person name="Wang W."/>
            <person name="Dong Y."/>
            <person name="Xiao B."/>
        </authorList>
    </citation>
    <scope>NUCLEOTIDE SEQUENCE [LARGE SCALE GENOMIC DNA]</scope>
    <source>
        <strain evidence="4">race 0</strain>
        <strain evidence="2">Race 0</strain>
    </source>
</reference>
<evidence type="ECO:0000313" key="2">
    <source>
        <dbReference type="EMBL" id="KUF82049.1"/>
    </source>
</evidence>
<dbReference type="EMBL" id="LNFO01003853">
    <property type="protein sequence ID" value="KUF82049.1"/>
    <property type="molecule type" value="Genomic_DNA"/>
</dbReference>
<dbReference type="OMA" id="SVHYERD"/>
<proteinExistence type="predicted"/>
<evidence type="ECO:0000313" key="3">
    <source>
        <dbReference type="EMBL" id="KUF82053.1"/>
    </source>
</evidence>
<accession>A0A0W8CDB1</accession>
<sequence>MDLLEAIQNDVLKQKEEEALNNFASVAQFREFISSTNPDADVSVSLKMCCVQAERLNGGHGTRVTLIDAKQRGVFEPTADALNDLTPLKRKPYLAQVTVWDARPKKGVFGKTNIDFQPGAVYKFCHVDGVGFFADIAKGNVEYERGNNDKIYEVEPPLKKRKLTRELASQPGKHKPNPPPSGKTSKTITEDVVMEPAGKEPGAGFSPVATRSKRGDPPQP</sequence>